<keyword evidence="2" id="KW-1185">Reference proteome</keyword>
<dbReference type="Proteomes" id="UP000247973">
    <property type="component" value="Unassembled WGS sequence"/>
</dbReference>
<dbReference type="EMBL" id="QICL01000003">
    <property type="protein sequence ID" value="PXV67339.1"/>
    <property type="molecule type" value="Genomic_DNA"/>
</dbReference>
<organism evidence="1 2">
    <name type="scientific">Dysgonomonas alginatilytica</name>
    <dbReference type="NCBI Taxonomy" id="1605892"/>
    <lineage>
        <taxon>Bacteria</taxon>
        <taxon>Pseudomonadati</taxon>
        <taxon>Bacteroidota</taxon>
        <taxon>Bacteroidia</taxon>
        <taxon>Bacteroidales</taxon>
        <taxon>Dysgonomonadaceae</taxon>
        <taxon>Dysgonomonas</taxon>
    </lineage>
</organism>
<dbReference type="RefSeq" id="WP_110309507.1">
    <property type="nucleotide sequence ID" value="NZ_QICL01000003.1"/>
</dbReference>
<proteinExistence type="predicted"/>
<evidence type="ECO:0000313" key="2">
    <source>
        <dbReference type="Proteomes" id="UP000247973"/>
    </source>
</evidence>
<reference evidence="1 2" key="1">
    <citation type="submission" date="2018-03" db="EMBL/GenBank/DDBJ databases">
        <title>Genomic Encyclopedia of Archaeal and Bacterial Type Strains, Phase II (KMG-II): from individual species to whole genera.</title>
        <authorList>
            <person name="Goeker M."/>
        </authorList>
    </citation>
    <scope>NUCLEOTIDE SEQUENCE [LARGE SCALE GENOMIC DNA]</scope>
    <source>
        <strain evidence="1 2">DSM 100214</strain>
    </source>
</reference>
<accession>A0A2V3PRL7</accession>
<dbReference type="OrthoDB" id="1452260at2"/>
<dbReference type="AlphaFoldDB" id="A0A2V3PRL7"/>
<evidence type="ECO:0000313" key="1">
    <source>
        <dbReference type="EMBL" id="PXV67339.1"/>
    </source>
</evidence>
<comment type="caution">
    <text evidence="1">The sequence shown here is derived from an EMBL/GenBank/DDBJ whole genome shotgun (WGS) entry which is preliminary data.</text>
</comment>
<gene>
    <name evidence="1" type="ORF">CLV62_10312</name>
</gene>
<name>A0A2V3PRL7_9BACT</name>
<protein>
    <submittedName>
        <fullName evidence="1">Uncharacterized protein</fullName>
    </submittedName>
</protein>
<sequence length="316" mass="37838">MSKYYNLHLKDNLQIYKKQLTSCDFNDFHDELNFFYDRIQSEPILKEIINNIIIKYPINNMTLNNWLRELSYNNVKYKDREHKLSYLIHTLEHYYKSEYTPTWDDSFGTQPLECNLNFLNRIIYPIINYVDESLDNISYILYILEKYKLRTEWFTKDSLRDKYKNTLNRQYEQVLEDDIRLYLFDQGINYPFSTPKSASGRADVISLVDTEDPLVMEIKIYDSEKGYKKDRIISGFTQIVKYANDYHKNIGYLVVFNLDQVEIEIENIEPDNKLPNRIIFNGKTYYIIIVNLNYDATASNLKKLNKVTISYDELTS</sequence>